<evidence type="ECO:0000259" key="3">
    <source>
        <dbReference type="PROSITE" id="PS50042"/>
    </source>
</evidence>
<dbReference type="AlphaFoldDB" id="A0A813FFR9"/>
<evidence type="ECO:0000256" key="1">
    <source>
        <dbReference type="ARBA" id="ARBA00023286"/>
    </source>
</evidence>
<dbReference type="Proteomes" id="UP000654075">
    <property type="component" value="Unassembled WGS sequence"/>
</dbReference>
<dbReference type="GO" id="GO:0044877">
    <property type="term" value="F:protein-containing complex binding"/>
    <property type="evidence" value="ECO:0007669"/>
    <property type="project" value="TreeGrafter"/>
</dbReference>
<reference evidence="4" key="1">
    <citation type="submission" date="2021-02" db="EMBL/GenBank/DDBJ databases">
        <authorList>
            <person name="Dougan E. K."/>
            <person name="Rhodes N."/>
            <person name="Thang M."/>
            <person name="Chan C."/>
        </authorList>
    </citation>
    <scope>NUCLEOTIDE SEQUENCE</scope>
</reference>
<dbReference type="PANTHER" id="PTHR45638">
    <property type="entry name" value="CYCLIC NUCLEOTIDE-GATED CATION CHANNEL SUBUNIT A"/>
    <property type="match status" value="1"/>
</dbReference>
<dbReference type="InterPro" id="IPR000595">
    <property type="entry name" value="cNMP-bd_dom"/>
</dbReference>
<dbReference type="EMBL" id="CAJNNV010025091">
    <property type="protein sequence ID" value="CAE8612177.1"/>
    <property type="molecule type" value="Genomic_DNA"/>
</dbReference>
<dbReference type="InterPro" id="IPR018490">
    <property type="entry name" value="cNMP-bd_dom_sf"/>
</dbReference>
<gene>
    <name evidence="4" type="ORF">PGLA1383_LOCUS29976</name>
</gene>
<feature type="region of interest" description="Disordered" evidence="2">
    <location>
        <begin position="213"/>
        <end position="269"/>
    </location>
</feature>
<protein>
    <recommendedName>
        <fullName evidence="3">Cyclic nucleotide-binding domain-containing protein</fullName>
    </recommendedName>
</protein>
<evidence type="ECO:0000256" key="2">
    <source>
        <dbReference type="SAM" id="MobiDB-lite"/>
    </source>
</evidence>
<proteinExistence type="predicted"/>
<dbReference type="PANTHER" id="PTHR45638:SF11">
    <property type="entry name" value="CYCLIC NUCLEOTIDE-GATED CATION CHANNEL SUBUNIT A"/>
    <property type="match status" value="1"/>
</dbReference>
<organism evidence="4 5">
    <name type="scientific">Polarella glacialis</name>
    <name type="common">Dinoflagellate</name>
    <dbReference type="NCBI Taxonomy" id="89957"/>
    <lineage>
        <taxon>Eukaryota</taxon>
        <taxon>Sar</taxon>
        <taxon>Alveolata</taxon>
        <taxon>Dinophyceae</taxon>
        <taxon>Suessiales</taxon>
        <taxon>Suessiaceae</taxon>
        <taxon>Polarella</taxon>
    </lineage>
</organism>
<accession>A0A813FFR9</accession>
<evidence type="ECO:0000313" key="4">
    <source>
        <dbReference type="EMBL" id="CAE8612177.1"/>
    </source>
</evidence>
<dbReference type="GO" id="GO:0005221">
    <property type="term" value="F:intracellularly cyclic nucleotide-activated monoatomic cation channel activity"/>
    <property type="evidence" value="ECO:0007669"/>
    <property type="project" value="InterPro"/>
</dbReference>
<keyword evidence="1" id="KW-1071">Ligand-gated ion channel</keyword>
<dbReference type="SUPFAM" id="SSF51206">
    <property type="entry name" value="cAMP-binding domain-like"/>
    <property type="match status" value="1"/>
</dbReference>
<evidence type="ECO:0000313" key="5">
    <source>
        <dbReference type="Proteomes" id="UP000654075"/>
    </source>
</evidence>
<dbReference type="InterPro" id="IPR050866">
    <property type="entry name" value="CNG_cation_channel"/>
</dbReference>
<keyword evidence="5" id="KW-1185">Reference proteome</keyword>
<keyword evidence="1" id="KW-0407">Ion channel</keyword>
<dbReference type="Pfam" id="PF00027">
    <property type="entry name" value="cNMP_binding"/>
    <property type="match status" value="1"/>
</dbReference>
<comment type="caution">
    <text evidence="4">The sequence shown here is derived from an EMBL/GenBank/DDBJ whole genome shotgun (WGS) entry which is preliminary data.</text>
</comment>
<dbReference type="SMART" id="SM00100">
    <property type="entry name" value="cNMP"/>
    <property type="match status" value="1"/>
</dbReference>
<feature type="domain" description="Cyclic nucleotide-binding" evidence="3">
    <location>
        <begin position="63"/>
        <end position="165"/>
    </location>
</feature>
<dbReference type="PROSITE" id="PS50042">
    <property type="entry name" value="CNMP_BINDING_3"/>
    <property type="match status" value="1"/>
</dbReference>
<sequence length="344" mass="38556">MPKSSLFSRRGKQPLTGLSSFEQRVLTEQEAESDAKQNRRFESKRSLMMKRSFQNSCLLDFPFLAGRNEMFLESLMSEVDLKLYSPGDVIMTEGALEETTFFLVFGTVEVLKGPDQKKIVDMAAPTLFGEQPLILGAATRRTATIRAVSICDCRTIHQRIFNQILRTFPGEKSFYRNMACERAITTEQRPIAKAKRTPLLECLLETPTRAFWAQAPTMPPTEPTARSLRAASKAAEVEEEQRRASGQSSSPAVEEVKTATKEPQCPAASPRALPTLLQSLQNVRPDAKQFGAFDGMLPLSQDRAAQQPKDTLCETSFQKTLALRRIYGFIYPQSSARQTFRDPS</sequence>
<dbReference type="CDD" id="cd00038">
    <property type="entry name" value="CAP_ED"/>
    <property type="match status" value="1"/>
</dbReference>
<keyword evidence="1" id="KW-0813">Transport</keyword>
<keyword evidence="1" id="KW-0406">Ion transport</keyword>
<dbReference type="InterPro" id="IPR014710">
    <property type="entry name" value="RmlC-like_jellyroll"/>
</dbReference>
<dbReference type="Gene3D" id="2.60.120.10">
    <property type="entry name" value="Jelly Rolls"/>
    <property type="match status" value="1"/>
</dbReference>
<name>A0A813FFR9_POLGL</name>